<dbReference type="GO" id="GO:0000976">
    <property type="term" value="F:transcription cis-regulatory region binding"/>
    <property type="evidence" value="ECO:0007669"/>
    <property type="project" value="TreeGrafter"/>
</dbReference>
<dbReference type="GO" id="GO:0000156">
    <property type="term" value="F:phosphorelay response regulator activity"/>
    <property type="evidence" value="ECO:0007669"/>
    <property type="project" value="TreeGrafter"/>
</dbReference>
<dbReference type="Proteomes" id="UP000183508">
    <property type="component" value="Unassembled WGS sequence"/>
</dbReference>
<dbReference type="InterPro" id="IPR016032">
    <property type="entry name" value="Sig_transdc_resp-reg_C-effctor"/>
</dbReference>
<dbReference type="Gene3D" id="6.10.250.690">
    <property type="match status" value="1"/>
</dbReference>
<dbReference type="InterPro" id="IPR039420">
    <property type="entry name" value="WalR-like"/>
</dbReference>
<dbReference type="eggNOG" id="COG0745">
    <property type="taxonomic scope" value="Bacteria"/>
</dbReference>
<evidence type="ECO:0000259" key="8">
    <source>
        <dbReference type="PROSITE" id="PS50110"/>
    </source>
</evidence>
<dbReference type="PANTHER" id="PTHR48111">
    <property type="entry name" value="REGULATOR OF RPOS"/>
    <property type="match status" value="1"/>
</dbReference>
<dbReference type="FunFam" id="1.10.10.10:FF:000005">
    <property type="entry name" value="Two-component system response regulator"/>
    <property type="match status" value="1"/>
</dbReference>
<gene>
    <name evidence="10" type="ORF">SAMN05421543_103111</name>
</gene>
<keyword evidence="1 6" id="KW-0597">Phosphoprotein</keyword>
<dbReference type="Gene3D" id="3.40.50.2300">
    <property type="match status" value="1"/>
</dbReference>
<dbReference type="Gene3D" id="1.10.10.10">
    <property type="entry name" value="Winged helix-like DNA-binding domain superfamily/Winged helix DNA-binding domain"/>
    <property type="match status" value="1"/>
</dbReference>
<dbReference type="InterPro" id="IPR001789">
    <property type="entry name" value="Sig_transdc_resp-reg_receiver"/>
</dbReference>
<dbReference type="SUPFAM" id="SSF52172">
    <property type="entry name" value="CheY-like"/>
    <property type="match status" value="1"/>
</dbReference>
<feature type="DNA-binding region" description="OmpR/PhoB-type" evidence="7">
    <location>
        <begin position="125"/>
        <end position="223"/>
    </location>
</feature>
<dbReference type="Pfam" id="PF00486">
    <property type="entry name" value="Trans_reg_C"/>
    <property type="match status" value="1"/>
</dbReference>
<keyword evidence="5" id="KW-0804">Transcription</keyword>
<organism evidence="10 11">
    <name type="scientific">Alicyclobacillus macrosporangiidus</name>
    <dbReference type="NCBI Taxonomy" id="392015"/>
    <lineage>
        <taxon>Bacteria</taxon>
        <taxon>Bacillati</taxon>
        <taxon>Bacillota</taxon>
        <taxon>Bacilli</taxon>
        <taxon>Bacillales</taxon>
        <taxon>Alicyclobacillaceae</taxon>
        <taxon>Alicyclobacillus</taxon>
    </lineage>
</organism>
<dbReference type="PROSITE" id="PS50110">
    <property type="entry name" value="RESPONSE_REGULATORY"/>
    <property type="match status" value="1"/>
</dbReference>
<proteinExistence type="predicted"/>
<dbReference type="RefSeq" id="WP_074949951.1">
    <property type="nucleotide sequence ID" value="NZ_FPBV01000003.1"/>
</dbReference>
<feature type="domain" description="Response regulatory" evidence="8">
    <location>
        <begin position="2"/>
        <end position="116"/>
    </location>
</feature>
<dbReference type="STRING" id="392015.SAMN05421543_103111"/>
<keyword evidence="3" id="KW-0805">Transcription regulation</keyword>
<evidence type="ECO:0000256" key="6">
    <source>
        <dbReference type="PROSITE-ProRule" id="PRU00169"/>
    </source>
</evidence>
<feature type="domain" description="OmpR/PhoB-type" evidence="9">
    <location>
        <begin position="125"/>
        <end position="223"/>
    </location>
</feature>
<dbReference type="OrthoDB" id="2373414at2"/>
<dbReference type="InterPro" id="IPR001867">
    <property type="entry name" value="OmpR/PhoB-type_DNA-bd"/>
</dbReference>
<dbReference type="GO" id="GO:0006355">
    <property type="term" value="P:regulation of DNA-templated transcription"/>
    <property type="evidence" value="ECO:0007669"/>
    <property type="project" value="InterPro"/>
</dbReference>
<feature type="modified residue" description="4-aspartylphosphate" evidence="6">
    <location>
        <position position="51"/>
    </location>
</feature>
<dbReference type="EMBL" id="FPBV01000003">
    <property type="protein sequence ID" value="SFU52972.1"/>
    <property type="molecule type" value="Genomic_DNA"/>
</dbReference>
<keyword evidence="2" id="KW-0902">Two-component regulatory system</keyword>
<sequence length="230" mass="25664">MRILIVEDEQRLAAALAQLLKERQYAVDVAHDGNTGLDLALTDCYDLLVLDVMLPGQSGLDIVRQVRQAGLDVPILLLTAKDTVDDRVTGLDAGADDYLVKPFATKELLARIRALTRRTGNVSGPDTLTVGPFSMHLAERTIFRDGQPLSLTAKEFQLLELLMRNHGKVMSKELILDRVWGPDAEVIGNAVENYVHFLRKKIDVPGRPSYIETVRGVGYVFRVRDSQEER</sequence>
<reference evidence="11" key="1">
    <citation type="submission" date="2016-10" db="EMBL/GenBank/DDBJ databases">
        <authorList>
            <person name="Varghese N."/>
        </authorList>
    </citation>
    <scope>NUCLEOTIDE SEQUENCE [LARGE SCALE GENOMIC DNA]</scope>
    <source>
        <strain evidence="11">DSM 17980</strain>
    </source>
</reference>
<evidence type="ECO:0000256" key="4">
    <source>
        <dbReference type="ARBA" id="ARBA00023125"/>
    </source>
</evidence>
<evidence type="ECO:0000256" key="2">
    <source>
        <dbReference type="ARBA" id="ARBA00023012"/>
    </source>
</evidence>
<evidence type="ECO:0000313" key="10">
    <source>
        <dbReference type="EMBL" id="SFU52972.1"/>
    </source>
</evidence>
<accession>A0A1I7GX12</accession>
<evidence type="ECO:0000256" key="5">
    <source>
        <dbReference type="ARBA" id="ARBA00023163"/>
    </source>
</evidence>
<dbReference type="AlphaFoldDB" id="A0A1I7GX12"/>
<dbReference type="Pfam" id="PF00072">
    <property type="entry name" value="Response_reg"/>
    <property type="match status" value="1"/>
</dbReference>
<dbReference type="SMART" id="SM00448">
    <property type="entry name" value="REC"/>
    <property type="match status" value="1"/>
</dbReference>
<keyword evidence="4 7" id="KW-0238">DNA-binding</keyword>
<dbReference type="CDD" id="cd00383">
    <property type="entry name" value="trans_reg_C"/>
    <property type="match status" value="1"/>
</dbReference>
<dbReference type="FunFam" id="3.40.50.2300:FF:000001">
    <property type="entry name" value="DNA-binding response regulator PhoB"/>
    <property type="match status" value="1"/>
</dbReference>
<evidence type="ECO:0000256" key="7">
    <source>
        <dbReference type="PROSITE-ProRule" id="PRU01091"/>
    </source>
</evidence>
<evidence type="ECO:0000256" key="3">
    <source>
        <dbReference type="ARBA" id="ARBA00023015"/>
    </source>
</evidence>
<dbReference type="GO" id="GO:0032993">
    <property type="term" value="C:protein-DNA complex"/>
    <property type="evidence" value="ECO:0007669"/>
    <property type="project" value="TreeGrafter"/>
</dbReference>
<dbReference type="InterPro" id="IPR011006">
    <property type="entry name" value="CheY-like_superfamily"/>
</dbReference>
<dbReference type="GO" id="GO:0005829">
    <property type="term" value="C:cytosol"/>
    <property type="evidence" value="ECO:0007669"/>
    <property type="project" value="TreeGrafter"/>
</dbReference>
<keyword evidence="11" id="KW-1185">Reference proteome</keyword>
<dbReference type="SUPFAM" id="SSF46894">
    <property type="entry name" value="C-terminal effector domain of the bipartite response regulators"/>
    <property type="match status" value="1"/>
</dbReference>
<dbReference type="InterPro" id="IPR036388">
    <property type="entry name" value="WH-like_DNA-bd_sf"/>
</dbReference>
<evidence type="ECO:0000259" key="9">
    <source>
        <dbReference type="PROSITE" id="PS51755"/>
    </source>
</evidence>
<evidence type="ECO:0000313" key="11">
    <source>
        <dbReference type="Proteomes" id="UP000183508"/>
    </source>
</evidence>
<protein>
    <submittedName>
        <fullName evidence="10">DNA-binding response regulator, OmpR family, contains REC and winged-helix (WHTH) domain</fullName>
    </submittedName>
</protein>
<name>A0A1I7GX12_9BACL</name>
<dbReference type="PROSITE" id="PS51755">
    <property type="entry name" value="OMPR_PHOB"/>
    <property type="match status" value="1"/>
</dbReference>
<evidence type="ECO:0000256" key="1">
    <source>
        <dbReference type="ARBA" id="ARBA00022553"/>
    </source>
</evidence>
<dbReference type="PANTHER" id="PTHR48111:SF22">
    <property type="entry name" value="REGULATOR OF RPOS"/>
    <property type="match status" value="1"/>
</dbReference>
<dbReference type="SMART" id="SM00862">
    <property type="entry name" value="Trans_reg_C"/>
    <property type="match status" value="1"/>
</dbReference>